<protein>
    <submittedName>
        <fullName evidence="1">Uncharacterized protein</fullName>
    </submittedName>
</protein>
<gene>
    <name evidence="1" type="primary">AUGUSTUS-3.0.2_35007</name>
    <name evidence="1" type="ORF">TcasGA2_TC035007</name>
</gene>
<name>A0A139W924_TRICA</name>
<dbReference type="Proteomes" id="UP000007266">
    <property type="component" value="Unassembled WGS sequence"/>
</dbReference>
<dbReference type="InParanoid" id="A0A139W924"/>
<reference evidence="1 2" key="1">
    <citation type="journal article" date="2008" name="Nature">
        <title>The genome of the model beetle and pest Tribolium castaneum.</title>
        <authorList>
            <consortium name="Tribolium Genome Sequencing Consortium"/>
            <person name="Richards S."/>
            <person name="Gibbs R.A."/>
            <person name="Weinstock G.M."/>
            <person name="Brown S.J."/>
            <person name="Denell R."/>
            <person name="Beeman R.W."/>
            <person name="Gibbs R."/>
            <person name="Beeman R.W."/>
            <person name="Brown S.J."/>
            <person name="Bucher G."/>
            <person name="Friedrich M."/>
            <person name="Grimmelikhuijzen C.J."/>
            <person name="Klingler M."/>
            <person name="Lorenzen M."/>
            <person name="Richards S."/>
            <person name="Roth S."/>
            <person name="Schroder R."/>
            <person name="Tautz D."/>
            <person name="Zdobnov E.M."/>
            <person name="Muzny D."/>
            <person name="Gibbs R.A."/>
            <person name="Weinstock G.M."/>
            <person name="Attaway T."/>
            <person name="Bell S."/>
            <person name="Buhay C.J."/>
            <person name="Chandrabose M.N."/>
            <person name="Chavez D."/>
            <person name="Clerk-Blankenburg K.P."/>
            <person name="Cree A."/>
            <person name="Dao M."/>
            <person name="Davis C."/>
            <person name="Chacko J."/>
            <person name="Dinh H."/>
            <person name="Dugan-Rocha S."/>
            <person name="Fowler G."/>
            <person name="Garner T.T."/>
            <person name="Garnes J."/>
            <person name="Gnirke A."/>
            <person name="Hawes A."/>
            <person name="Hernandez J."/>
            <person name="Hines S."/>
            <person name="Holder M."/>
            <person name="Hume J."/>
            <person name="Jhangiani S.N."/>
            <person name="Joshi V."/>
            <person name="Khan Z.M."/>
            <person name="Jackson L."/>
            <person name="Kovar C."/>
            <person name="Kowis A."/>
            <person name="Lee S."/>
            <person name="Lewis L.R."/>
            <person name="Margolis J."/>
            <person name="Morgan M."/>
            <person name="Nazareth L.V."/>
            <person name="Nguyen N."/>
            <person name="Okwuonu G."/>
            <person name="Parker D."/>
            <person name="Richards S."/>
            <person name="Ruiz S.J."/>
            <person name="Santibanez J."/>
            <person name="Savard J."/>
            <person name="Scherer S.E."/>
            <person name="Schneider B."/>
            <person name="Sodergren E."/>
            <person name="Tautz D."/>
            <person name="Vattahil S."/>
            <person name="Villasana D."/>
            <person name="White C.S."/>
            <person name="Wright R."/>
            <person name="Park Y."/>
            <person name="Beeman R.W."/>
            <person name="Lord J."/>
            <person name="Oppert B."/>
            <person name="Lorenzen M."/>
            <person name="Brown S."/>
            <person name="Wang L."/>
            <person name="Savard J."/>
            <person name="Tautz D."/>
            <person name="Richards S."/>
            <person name="Weinstock G."/>
            <person name="Gibbs R.A."/>
            <person name="Liu Y."/>
            <person name="Worley K."/>
            <person name="Weinstock G."/>
            <person name="Elsik C.G."/>
            <person name="Reese J.T."/>
            <person name="Elhaik E."/>
            <person name="Landan G."/>
            <person name="Graur D."/>
            <person name="Arensburger P."/>
            <person name="Atkinson P."/>
            <person name="Beeman R.W."/>
            <person name="Beidler J."/>
            <person name="Brown S.J."/>
            <person name="Demuth J.P."/>
            <person name="Drury D.W."/>
            <person name="Du Y.Z."/>
            <person name="Fujiwara H."/>
            <person name="Lorenzen M."/>
            <person name="Maselli V."/>
            <person name="Osanai M."/>
            <person name="Park Y."/>
            <person name="Robertson H.M."/>
            <person name="Tu Z."/>
            <person name="Wang J.J."/>
            <person name="Wang S."/>
            <person name="Richards S."/>
            <person name="Song H."/>
            <person name="Zhang L."/>
            <person name="Sodergren E."/>
            <person name="Werner D."/>
            <person name="Stanke M."/>
            <person name="Morgenstern B."/>
            <person name="Solovyev V."/>
            <person name="Kosarev P."/>
            <person name="Brown G."/>
            <person name="Chen H.C."/>
            <person name="Ermolaeva O."/>
            <person name="Hlavina W."/>
            <person name="Kapustin Y."/>
            <person name="Kiryutin B."/>
            <person name="Kitts P."/>
            <person name="Maglott D."/>
            <person name="Pruitt K."/>
            <person name="Sapojnikov V."/>
            <person name="Souvorov A."/>
            <person name="Mackey A.J."/>
            <person name="Waterhouse R.M."/>
            <person name="Wyder S."/>
            <person name="Zdobnov E.M."/>
            <person name="Zdobnov E.M."/>
            <person name="Wyder S."/>
            <person name="Kriventseva E.V."/>
            <person name="Kadowaki T."/>
            <person name="Bork P."/>
            <person name="Aranda M."/>
            <person name="Bao R."/>
            <person name="Beermann A."/>
            <person name="Berns N."/>
            <person name="Bolognesi R."/>
            <person name="Bonneton F."/>
            <person name="Bopp D."/>
            <person name="Brown S.J."/>
            <person name="Bucher G."/>
            <person name="Butts T."/>
            <person name="Chaumot A."/>
            <person name="Denell R.E."/>
            <person name="Ferrier D.E."/>
            <person name="Friedrich M."/>
            <person name="Gordon C.M."/>
            <person name="Jindra M."/>
            <person name="Klingler M."/>
            <person name="Lan Q."/>
            <person name="Lattorff H.M."/>
            <person name="Laudet V."/>
            <person name="von Levetsow C."/>
            <person name="Liu Z."/>
            <person name="Lutz R."/>
            <person name="Lynch J.A."/>
            <person name="da Fonseca R.N."/>
            <person name="Posnien N."/>
            <person name="Reuter R."/>
            <person name="Roth S."/>
            <person name="Savard J."/>
            <person name="Schinko J.B."/>
            <person name="Schmitt C."/>
            <person name="Schoppmeier M."/>
            <person name="Schroder R."/>
            <person name="Shippy T.D."/>
            <person name="Simonnet F."/>
            <person name="Marques-Souza H."/>
            <person name="Tautz D."/>
            <person name="Tomoyasu Y."/>
            <person name="Trauner J."/>
            <person name="Van der Zee M."/>
            <person name="Vervoort M."/>
            <person name="Wittkopp N."/>
            <person name="Wimmer E.A."/>
            <person name="Yang X."/>
            <person name="Jones A.K."/>
            <person name="Sattelle D.B."/>
            <person name="Ebert P.R."/>
            <person name="Nelson D."/>
            <person name="Scott J.G."/>
            <person name="Beeman R.W."/>
            <person name="Muthukrishnan S."/>
            <person name="Kramer K.J."/>
            <person name="Arakane Y."/>
            <person name="Beeman R.W."/>
            <person name="Zhu Q."/>
            <person name="Hogenkamp D."/>
            <person name="Dixit R."/>
            <person name="Oppert B."/>
            <person name="Jiang H."/>
            <person name="Zou Z."/>
            <person name="Marshall J."/>
            <person name="Elpidina E."/>
            <person name="Vinokurov K."/>
            <person name="Oppert C."/>
            <person name="Zou Z."/>
            <person name="Evans J."/>
            <person name="Lu Z."/>
            <person name="Zhao P."/>
            <person name="Sumathipala N."/>
            <person name="Altincicek B."/>
            <person name="Vilcinskas A."/>
            <person name="Williams M."/>
            <person name="Hultmark D."/>
            <person name="Hetru C."/>
            <person name="Jiang H."/>
            <person name="Grimmelikhuijzen C.J."/>
            <person name="Hauser F."/>
            <person name="Cazzamali G."/>
            <person name="Williamson M."/>
            <person name="Park Y."/>
            <person name="Li B."/>
            <person name="Tanaka Y."/>
            <person name="Predel R."/>
            <person name="Neupert S."/>
            <person name="Schachtner J."/>
            <person name="Verleyen P."/>
            <person name="Raible F."/>
            <person name="Bork P."/>
            <person name="Friedrich M."/>
            <person name="Walden K.K."/>
            <person name="Robertson H.M."/>
            <person name="Angeli S."/>
            <person name="Foret S."/>
            <person name="Bucher G."/>
            <person name="Schuetz S."/>
            <person name="Maleszka R."/>
            <person name="Wimmer E.A."/>
            <person name="Beeman R.W."/>
            <person name="Lorenzen M."/>
            <person name="Tomoyasu Y."/>
            <person name="Miller S.C."/>
            <person name="Grossmann D."/>
            <person name="Bucher G."/>
        </authorList>
    </citation>
    <scope>NUCLEOTIDE SEQUENCE [LARGE SCALE GENOMIC DNA]</scope>
    <source>
        <strain evidence="1 2">Georgia GA2</strain>
    </source>
</reference>
<dbReference type="EMBL" id="KQ972746">
    <property type="protein sequence ID" value="KXZ75786.1"/>
    <property type="molecule type" value="Genomic_DNA"/>
</dbReference>
<proteinExistence type="predicted"/>
<feature type="non-terminal residue" evidence="1">
    <location>
        <position position="1"/>
    </location>
</feature>
<organism evidence="1 2">
    <name type="scientific">Tribolium castaneum</name>
    <name type="common">Red flour beetle</name>
    <dbReference type="NCBI Taxonomy" id="7070"/>
    <lineage>
        <taxon>Eukaryota</taxon>
        <taxon>Metazoa</taxon>
        <taxon>Ecdysozoa</taxon>
        <taxon>Arthropoda</taxon>
        <taxon>Hexapoda</taxon>
        <taxon>Insecta</taxon>
        <taxon>Pterygota</taxon>
        <taxon>Neoptera</taxon>
        <taxon>Endopterygota</taxon>
        <taxon>Coleoptera</taxon>
        <taxon>Polyphaga</taxon>
        <taxon>Cucujiformia</taxon>
        <taxon>Tenebrionidae</taxon>
        <taxon>Tenebrionidae incertae sedis</taxon>
        <taxon>Tribolium</taxon>
    </lineage>
</organism>
<evidence type="ECO:0000313" key="2">
    <source>
        <dbReference type="Proteomes" id="UP000007266"/>
    </source>
</evidence>
<accession>A0A139W924</accession>
<sequence length="22" mass="2650">QRRKVLKTHIRDLTGPLEISWC</sequence>
<dbReference type="AlphaFoldDB" id="A0A139W924"/>
<reference evidence="1 2" key="2">
    <citation type="journal article" date="2010" name="Nucleic Acids Res.">
        <title>BeetleBase in 2010: revisions to provide comprehensive genomic information for Tribolium castaneum.</title>
        <authorList>
            <person name="Kim H.S."/>
            <person name="Murphy T."/>
            <person name="Xia J."/>
            <person name="Caragea D."/>
            <person name="Park Y."/>
            <person name="Beeman R.W."/>
            <person name="Lorenzen M.D."/>
            <person name="Butcher S."/>
            <person name="Manak J.R."/>
            <person name="Brown S.J."/>
        </authorList>
    </citation>
    <scope>NUCLEOTIDE SEQUENCE [LARGE SCALE GENOMIC DNA]</scope>
    <source>
        <strain evidence="1 2">Georgia GA2</strain>
    </source>
</reference>
<evidence type="ECO:0000313" key="1">
    <source>
        <dbReference type="EMBL" id="KXZ75786.1"/>
    </source>
</evidence>
<keyword evidence="2" id="KW-1185">Reference proteome</keyword>